<proteinExistence type="predicted"/>
<sequence length="133" mass="13974">MWAYVVLAPLSDAEVAGCSVIRLELGFRGPGYPGETPQSDWDTGGVSATGTPMLKSVFLTDSGVRVAQSGRLPSASGWVAMSSPGIILPGNTEVLNEVVNPGRVPRLPGKSLMAESSRVSRIQFNRLDTTASI</sequence>
<name>A0AA88AD86_FICCA</name>
<dbReference type="EMBL" id="BTGU01000031">
    <property type="protein sequence ID" value="GMN49680.1"/>
    <property type="molecule type" value="Genomic_DNA"/>
</dbReference>
<organism evidence="1 2">
    <name type="scientific">Ficus carica</name>
    <name type="common">Common fig</name>
    <dbReference type="NCBI Taxonomy" id="3494"/>
    <lineage>
        <taxon>Eukaryota</taxon>
        <taxon>Viridiplantae</taxon>
        <taxon>Streptophyta</taxon>
        <taxon>Embryophyta</taxon>
        <taxon>Tracheophyta</taxon>
        <taxon>Spermatophyta</taxon>
        <taxon>Magnoliopsida</taxon>
        <taxon>eudicotyledons</taxon>
        <taxon>Gunneridae</taxon>
        <taxon>Pentapetalae</taxon>
        <taxon>rosids</taxon>
        <taxon>fabids</taxon>
        <taxon>Rosales</taxon>
        <taxon>Moraceae</taxon>
        <taxon>Ficeae</taxon>
        <taxon>Ficus</taxon>
    </lineage>
</organism>
<evidence type="ECO:0000313" key="2">
    <source>
        <dbReference type="Proteomes" id="UP001187192"/>
    </source>
</evidence>
<reference evidence="1" key="1">
    <citation type="submission" date="2023-07" db="EMBL/GenBank/DDBJ databases">
        <title>draft genome sequence of fig (Ficus carica).</title>
        <authorList>
            <person name="Takahashi T."/>
            <person name="Nishimura K."/>
        </authorList>
    </citation>
    <scope>NUCLEOTIDE SEQUENCE</scope>
</reference>
<keyword evidence="2" id="KW-1185">Reference proteome</keyword>
<dbReference type="Proteomes" id="UP001187192">
    <property type="component" value="Unassembled WGS sequence"/>
</dbReference>
<gene>
    <name evidence="1" type="ORF">TIFTF001_018837</name>
</gene>
<protein>
    <submittedName>
        <fullName evidence="1">Uncharacterized protein</fullName>
    </submittedName>
</protein>
<accession>A0AA88AD86</accession>
<dbReference type="AlphaFoldDB" id="A0AA88AD86"/>
<evidence type="ECO:0000313" key="1">
    <source>
        <dbReference type="EMBL" id="GMN49680.1"/>
    </source>
</evidence>
<comment type="caution">
    <text evidence="1">The sequence shown here is derived from an EMBL/GenBank/DDBJ whole genome shotgun (WGS) entry which is preliminary data.</text>
</comment>